<proteinExistence type="predicted"/>
<keyword evidence="1" id="KW-1133">Transmembrane helix</keyword>
<evidence type="ECO:0008006" key="4">
    <source>
        <dbReference type="Google" id="ProtNLM"/>
    </source>
</evidence>
<sequence>MFSDVSAGWNSHWLSRLRSGLRLLVVVLSGAVIVFLVHTLEIRRGNRYLDLRKGELPMTWPARTNLYPTLILLAVALGNFIASVTNIALAFRRSFRRPARSGNLFRMLGGCFSVVMWGAAITAFTLLDRKNKASLGRYSCTNQNVMSNGRYQYRAVCEEQGVAFYLAIAAAATELAVVVSLATSSYLPTKYRPPHFKGDYEKKRSMSFGVTGRQP</sequence>
<dbReference type="AlphaFoldDB" id="A0A6A5TV34"/>
<feature type="transmembrane region" description="Helical" evidence="1">
    <location>
        <begin position="21"/>
        <end position="40"/>
    </location>
</feature>
<name>A0A6A5TV34_9PLEO</name>
<dbReference type="EMBL" id="ML976993">
    <property type="protein sequence ID" value="KAF1955890.1"/>
    <property type="molecule type" value="Genomic_DNA"/>
</dbReference>
<organism evidence="2 3">
    <name type="scientific">Byssothecium circinans</name>
    <dbReference type="NCBI Taxonomy" id="147558"/>
    <lineage>
        <taxon>Eukaryota</taxon>
        <taxon>Fungi</taxon>
        <taxon>Dikarya</taxon>
        <taxon>Ascomycota</taxon>
        <taxon>Pezizomycotina</taxon>
        <taxon>Dothideomycetes</taxon>
        <taxon>Pleosporomycetidae</taxon>
        <taxon>Pleosporales</taxon>
        <taxon>Massarineae</taxon>
        <taxon>Massarinaceae</taxon>
        <taxon>Byssothecium</taxon>
    </lineage>
</organism>
<evidence type="ECO:0000313" key="3">
    <source>
        <dbReference type="Proteomes" id="UP000800035"/>
    </source>
</evidence>
<accession>A0A6A5TV34</accession>
<protein>
    <recommendedName>
        <fullName evidence="4">MARVEL domain-containing protein</fullName>
    </recommendedName>
</protein>
<dbReference type="PANTHER" id="PTHR42069">
    <property type="entry name" value="HYPHAL ANASTAMOSIS-8 PROTEIN"/>
    <property type="match status" value="1"/>
</dbReference>
<evidence type="ECO:0000313" key="2">
    <source>
        <dbReference type="EMBL" id="KAF1955890.1"/>
    </source>
</evidence>
<evidence type="ECO:0000256" key="1">
    <source>
        <dbReference type="SAM" id="Phobius"/>
    </source>
</evidence>
<dbReference type="Proteomes" id="UP000800035">
    <property type="component" value="Unassembled WGS sequence"/>
</dbReference>
<keyword evidence="3" id="KW-1185">Reference proteome</keyword>
<dbReference type="PANTHER" id="PTHR42069:SF1">
    <property type="entry name" value="MARVEL DOMAIN-CONTAINING PROTEIN"/>
    <property type="match status" value="1"/>
</dbReference>
<keyword evidence="1" id="KW-0472">Membrane</keyword>
<feature type="transmembrane region" description="Helical" evidence="1">
    <location>
        <begin position="162"/>
        <end position="187"/>
    </location>
</feature>
<reference evidence="2" key="1">
    <citation type="journal article" date="2020" name="Stud. Mycol.">
        <title>101 Dothideomycetes genomes: a test case for predicting lifestyles and emergence of pathogens.</title>
        <authorList>
            <person name="Haridas S."/>
            <person name="Albert R."/>
            <person name="Binder M."/>
            <person name="Bloem J."/>
            <person name="Labutti K."/>
            <person name="Salamov A."/>
            <person name="Andreopoulos B."/>
            <person name="Baker S."/>
            <person name="Barry K."/>
            <person name="Bills G."/>
            <person name="Bluhm B."/>
            <person name="Cannon C."/>
            <person name="Castanera R."/>
            <person name="Culley D."/>
            <person name="Daum C."/>
            <person name="Ezra D."/>
            <person name="Gonzalez J."/>
            <person name="Henrissat B."/>
            <person name="Kuo A."/>
            <person name="Liang C."/>
            <person name="Lipzen A."/>
            <person name="Lutzoni F."/>
            <person name="Magnuson J."/>
            <person name="Mondo S."/>
            <person name="Nolan M."/>
            <person name="Ohm R."/>
            <person name="Pangilinan J."/>
            <person name="Park H.-J."/>
            <person name="Ramirez L."/>
            <person name="Alfaro M."/>
            <person name="Sun H."/>
            <person name="Tritt A."/>
            <person name="Yoshinaga Y."/>
            <person name="Zwiers L.-H."/>
            <person name="Turgeon B."/>
            <person name="Goodwin S."/>
            <person name="Spatafora J."/>
            <person name="Crous P."/>
            <person name="Grigoriev I."/>
        </authorList>
    </citation>
    <scope>NUCLEOTIDE SEQUENCE</scope>
    <source>
        <strain evidence="2">CBS 675.92</strain>
    </source>
</reference>
<feature type="transmembrane region" description="Helical" evidence="1">
    <location>
        <begin position="66"/>
        <end position="91"/>
    </location>
</feature>
<dbReference type="OrthoDB" id="3782299at2759"/>
<gene>
    <name evidence="2" type="ORF">CC80DRAFT_414202</name>
</gene>
<feature type="transmembrane region" description="Helical" evidence="1">
    <location>
        <begin position="103"/>
        <end position="127"/>
    </location>
</feature>
<keyword evidence="1" id="KW-0812">Transmembrane</keyword>